<organism evidence="2 3">
    <name type="scientific">Actinoallomurus iriomotensis</name>
    <dbReference type="NCBI Taxonomy" id="478107"/>
    <lineage>
        <taxon>Bacteria</taxon>
        <taxon>Bacillati</taxon>
        <taxon>Actinomycetota</taxon>
        <taxon>Actinomycetes</taxon>
        <taxon>Streptosporangiales</taxon>
        <taxon>Thermomonosporaceae</taxon>
        <taxon>Actinoallomurus</taxon>
    </lineage>
</organism>
<evidence type="ECO:0000313" key="3">
    <source>
        <dbReference type="Proteomes" id="UP001165074"/>
    </source>
</evidence>
<keyword evidence="1" id="KW-1133">Transmembrane helix</keyword>
<name>A0A9W6W5G0_9ACTN</name>
<proteinExistence type="predicted"/>
<comment type="caution">
    <text evidence="2">The sequence shown here is derived from an EMBL/GenBank/DDBJ whole genome shotgun (WGS) entry which is preliminary data.</text>
</comment>
<dbReference type="AlphaFoldDB" id="A0A9W6W5G0"/>
<keyword evidence="1" id="KW-0812">Transmembrane</keyword>
<reference evidence="2" key="1">
    <citation type="submission" date="2023-03" db="EMBL/GenBank/DDBJ databases">
        <title>Actinoallomurus iriomotensis NBRC 103684.</title>
        <authorList>
            <person name="Ichikawa N."/>
            <person name="Sato H."/>
            <person name="Tonouchi N."/>
        </authorList>
    </citation>
    <scope>NUCLEOTIDE SEQUENCE</scope>
    <source>
        <strain evidence="2">NBRC 103684</strain>
    </source>
</reference>
<sequence length="68" mass="6652">MALPVRLTVYDGEAGVRVGSAAAWCVGLAALTGLAARAAVSGAIAATTAAMIAIFVLNMDSRGCEGLG</sequence>
<keyword evidence="3" id="KW-1185">Reference proteome</keyword>
<evidence type="ECO:0000256" key="1">
    <source>
        <dbReference type="SAM" id="Phobius"/>
    </source>
</evidence>
<feature type="transmembrane region" description="Helical" evidence="1">
    <location>
        <begin position="34"/>
        <end position="57"/>
    </location>
</feature>
<evidence type="ECO:0000313" key="2">
    <source>
        <dbReference type="EMBL" id="GLY91449.1"/>
    </source>
</evidence>
<gene>
    <name evidence="2" type="ORF">Airi02_093780</name>
</gene>
<keyword evidence="1" id="KW-0472">Membrane</keyword>
<dbReference type="Proteomes" id="UP001165074">
    <property type="component" value="Unassembled WGS sequence"/>
</dbReference>
<accession>A0A9W6W5G0</accession>
<dbReference type="EMBL" id="BSTK01000020">
    <property type="protein sequence ID" value="GLY91449.1"/>
    <property type="molecule type" value="Genomic_DNA"/>
</dbReference>
<protein>
    <submittedName>
        <fullName evidence="2">Uncharacterized protein</fullName>
    </submittedName>
</protein>